<protein>
    <submittedName>
        <fullName evidence="2">Uncharacterized protein</fullName>
    </submittedName>
</protein>
<evidence type="ECO:0000256" key="1">
    <source>
        <dbReference type="SAM" id="MobiDB-lite"/>
    </source>
</evidence>
<dbReference type="Proteomes" id="UP000324222">
    <property type="component" value="Unassembled WGS sequence"/>
</dbReference>
<accession>A0A5B7JXP7</accession>
<dbReference type="AlphaFoldDB" id="A0A5B7JXP7"/>
<reference evidence="2 3" key="1">
    <citation type="submission" date="2019-05" db="EMBL/GenBank/DDBJ databases">
        <title>Another draft genome of Portunus trituberculatus and its Hox gene families provides insights of decapod evolution.</title>
        <authorList>
            <person name="Jeong J.-H."/>
            <person name="Song I."/>
            <person name="Kim S."/>
            <person name="Choi T."/>
            <person name="Kim D."/>
            <person name="Ryu S."/>
            <person name="Kim W."/>
        </authorList>
    </citation>
    <scope>NUCLEOTIDE SEQUENCE [LARGE SCALE GENOMIC DNA]</scope>
    <source>
        <tissue evidence="2">Muscle</tissue>
    </source>
</reference>
<gene>
    <name evidence="2" type="ORF">E2C01_094743</name>
</gene>
<dbReference type="EMBL" id="VSRR010117933">
    <property type="protein sequence ID" value="MPC99335.1"/>
    <property type="molecule type" value="Genomic_DNA"/>
</dbReference>
<sequence length="69" mass="7458">MGVEGEQTLAYWSGESGLGHLGRGVTRSPGSLADYRATLRAGGSREGPWEERGSSGGSREKEYSDRKKR</sequence>
<comment type="caution">
    <text evidence="2">The sequence shown here is derived from an EMBL/GenBank/DDBJ whole genome shotgun (WGS) entry which is preliminary data.</text>
</comment>
<evidence type="ECO:0000313" key="2">
    <source>
        <dbReference type="EMBL" id="MPC99335.1"/>
    </source>
</evidence>
<proteinExistence type="predicted"/>
<feature type="region of interest" description="Disordered" evidence="1">
    <location>
        <begin position="36"/>
        <end position="69"/>
    </location>
</feature>
<organism evidence="2 3">
    <name type="scientific">Portunus trituberculatus</name>
    <name type="common">Swimming crab</name>
    <name type="synonym">Neptunus trituberculatus</name>
    <dbReference type="NCBI Taxonomy" id="210409"/>
    <lineage>
        <taxon>Eukaryota</taxon>
        <taxon>Metazoa</taxon>
        <taxon>Ecdysozoa</taxon>
        <taxon>Arthropoda</taxon>
        <taxon>Crustacea</taxon>
        <taxon>Multicrustacea</taxon>
        <taxon>Malacostraca</taxon>
        <taxon>Eumalacostraca</taxon>
        <taxon>Eucarida</taxon>
        <taxon>Decapoda</taxon>
        <taxon>Pleocyemata</taxon>
        <taxon>Brachyura</taxon>
        <taxon>Eubrachyura</taxon>
        <taxon>Portunoidea</taxon>
        <taxon>Portunidae</taxon>
        <taxon>Portuninae</taxon>
        <taxon>Portunus</taxon>
    </lineage>
</organism>
<feature type="compositionally biased region" description="Basic and acidic residues" evidence="1">
    <location>
        <begin position="47"/>
        <end position="69"/>
    </location>
</feature>
<evidence type="ECO:0000313" key="3">
    <source>
        <dbReference type="Proteomes" id="UP000324222"/>
    </source>
</evidence>
<keyword evidence="3" id="KW-1185">Reference proteome</keyword>
<name>A0A5B7JXP7_PORTR</name>